<dbReference type="Proteomes" id="UP000202544">
    <property type="component" value="Segment"/>
</dbReference>
<dbReference type="OrthoDB" id="17883at10239"/>
<dbReference type="Pfam" id="PF04512">
    <property type="entry name" value="Baculo_PEP_N"/>
    <property type="match status" value="1"/>
</dbReference>
<dbReference type="GeneID" id="11107029"/>
<evidence type="ECO:0000259" key="1">
    <source>
        <dbReference type="Pfam" id="PF04512"/>
    </source>
</evidence>
<feature type="domain" description="Baculovirus polyhedron envelope protein PEP N-terminal" evidence="1">
    <location>
        <begin position="12"/>
        <end position="121"/>
    </location>
</feature>
<proteinExistence type="predicted"/>
<dbReference type="KEGG" id="vg:11107029"/>
<dbReference type="GO" id="GO:0019028">
    <property type="term" value="C:viral capsid"/>
    <property type="evidence" value="ECO:0007669"/>
    <property type="project" value="InterPro"/>
</dbReference>
<accession>D2J4I9</accession>
<keyword evidence="3" id="KW-1185">Reference proteome</keyword>
<sequence length="145" mass="16114">MSYSCLFCKPFDGINVPLMFVDMTLWVGADETLRILKLSSQTLSCLPDCEKTIQTQLDPCCDSKKCFITALGVGLLCNWLINRGCLKDNMVSNDLPECANAFANIFLTDIIQEIRTSRLLCSISKKEDAILDLLNEPTTPPLTTV</sequence>
<dbReference type="EMBL" id="GQ884143">
    <property type="protein sequence ID" value="ACZ63508.1"/>
    <property type="molecule type" value="Genomic_DNA"/>
</dbReference>
<evidence type="ECO:0000313" key="3">
    <source>
        <dbReference type="Proteomes" id="UP000202544"/>
    </source>
</evidence>
<dbReference type="InterPro" id="IPR007600">
    <property type="entry name" value="Baculo_PEP_N"/>
</dbReference>
<reference evidence="2 3" key="2">
    <citation type="journal article" date="2012" name="J. Virol.">
        <title>The Genome of Pieris rapae Granulovirus.</title>
        <authorList>
            <person name="Zhang B.Q."/>
            <person name="Cheng R.L."/>
            <person name="Wang X.F."/>
            <person name="Zhang C.X."/>
        </authorList>
    </citation>
    <scope>NUCLEOTIDE SEQUENCE [LARGE SCALE GENOMIC DNA]</scope>
    <source>
        <strain evidence="2">Wuhan</strain>
    </source>
</reference>
<reference evidence="2 3" key="1">
    <citation type="journal article" date="2011" name="J. Proteome Res.">
        <title>ODV-associated proteins of the Pieris rapae granulovirus.</title>
        <authorList>
            <person name="Wang X.F."/>
            <person name="Zhang B.Q."/>
            <person name="Xu H.J."/>
            <person name="Cui Y.J."/>
            <person name="Xu Y.P."/>
            <person name="Zhang M.J."/>
            <person name="Han Y.S."/>
            <person name="Lee Y.S."/>
            <person name="Bao Y.Y."/>
            <person name="Zhang C.X."/>
        </authorList>
    </citation>
    <scope>NUCLEOTIDE SEQUENCE [LARGE SCALE GENOMIC DNA]</scope>
    <source>
        <strain evidence="2">Wuhan</strain>
    </source>
</reference>
<evidence type="ECO:0000313" key="2">
    <source>
        <dbReference type="EMBL" id="ACZ63508.1"/>
    </source>
</evidence>
<dbReference type="GO" id="GO:0005198">
    <property type="term" value="F:structural molecule activity"/>
    <property type="evidence" value="ECO:0007669"/>
    <property type="project" value="InterPro"/>
</dbReference>
<name>D2J4I9_9BBAC</name>
<organism evidence="2 3">
    <name type="scientific">Pieris rapae granulovirus Wuhan</name>
    <dbReference type="NCBI Taxonomy" id="2848030"/>
    <lineage>
        <taxon>Viruses</taxon>
        <taxon>Viruses incertae sedis</taxon>
        <taxon>Naldaviricetes</taxon>
        <taxon>Lefavirales</taxon>
        <taxon>Baculoviridae</taxon>
        <taxon>Betabaculovirus</taxon>
        <taxon>Betabaculovirus arrapae</taxon>
    </lineage>
</organism>
<dbReference type="GO" id="GO:0019031">
    <property type="term" value="C:viral envelope"/>
    <property type="evidence" value="ECO:0007669"/>
    <property type="project" value="InterPro"/>
</dbReference>
<protein>
    <submittedName>
        <fullName evidence="2">PEP2</fullName>
    </submittedName>
</protein>
<dbReference type="RefSeq" id="YP_003429346.1">
    <property type="nucleotide sequence ID" value="NC_013797.1"/>
</dbReference>